<dbReference type="PROSITE" id="PS51186">
    <property type="entry name" value="GNAT"/>
    <property type="match status" value="1"/>
</dbReference>
<evidence type="ECO:0000313" key="4">
    <source>
        <dbReference type="EMBL" id="VDG27496.1"/>
    </source>
</evidence>
<dbReference type="EMBL" id="UYIG01000024">
    <property type="protein sequence ID" value="VDG27496.1"/>
    <property type="molecule type" value="Genomic_DNA"/>
</dbReference>
<protein>
    <submittedName>
        <fullName evidence="4">GNAT family N-acetyltransferase [Lactobacillus sp.]</fullName>
    </submittedName>
</protein>
<dbReference type="SUPFAM" id="SSF55729">
    <property type="entry name" value="Acyl-CoA N-acyltransferases (Nat)"/>
    <property type="match status" value="1"/>
</dbReference>
<dbReference type="Gene3D" id="3.40.630.30">
    <property type="match status" value="1"/>
</dbReference>
<evidence type="ECO:0000256" key="1">
    <source>
        <dbReference type="ARBA" id="ARBA00022679"/>
    </source>
</evidence>
<accession>A0A660DWK9</accession>
<reference evidence="4 5" key="1">
    <citation type="submission" date="2018-11" db="EMBL/GenBank/DDBJ databases">
        <authorList>
            <person name="Wuyts S."/>
        </authorList>
    </citation>
    <scope>NUCLEOTIDE SEQUENCE [LARGE SCALE GENOMIC DNA]</scope>
    <source>
        <strain evidence="4">Lactobacillus mudanjiangensis AMBF249</strain>
    </source>
</reference>
<dbReference type="Pfam" id="PF13673">
    <property type="entry name" value="Acetyltransf_10"/>
    <property type="match status" value="1"/>
</dbReference>
<dbReference type="GO" id="GO:0016747">
    <property type="term" value="F:acyltransferase activity, transferring groups other than amino-acyl groups"/>
    <property type="evidence" value="ECO:0007669"/>
    <property type="project" value="InterPro"/>
</dbReference>
<keyword evidence="1 4" id="KW-0808">Transferase</keyword>
<dbReference type="InterPro" id="IPR050832">
    <property type="entry name" value="Bact_Acetyltransf"/>
</dbReference>
<dbReference type="AlphaFoldDB" id="A0A660DWK9"/>
<dbReference type="InterPro" id="IPR016181">
    <property type="entry name" value="Acyl_CoA_acyltransferase"/>
</dbReference>
<keyword evidence="2" id="KW-0012">Acyltransferase</keyword>
<proteinExistence type="predicted"/>
<evidence type="ECO:0000259" key="3">
    <source>
        <dbReference type="PROSITE" id="PS51186"/>
    </source>
</evidence>
<dbReference type="CDD" id="cd04301">
    <property type="entry name" value="NAT_SF"/>
    <property type="match status" value="1"/>
</dbReference>
<name>A0A660DWK9_9LACO</name>
<dbReference type="InterPro" id="IPR000182">
    <property type="entry name" value="GNAT_dom"/>
</dbReference>
<dbReference type="OrthoDB" id="9796171at2"/>
<gene>
    <name evidence="4" type="ORF">MUDAN_MDHGFNIF_02359</name>
</gene>
<evidence type="ECO:0000256" key="2">
    <source>
        <dbReference type="ARBA" id="ARBA00023315"/>
    </source>
</evidence>
<evidence type="ECO:0000313" key="5">
    <source>
        <dbReference type="Proteomes" id="UP000289996"/>
    </source>
</evidence>
<organism evidence="4 5">
    <name type="scientific">Lactiplantibacillus mudanjiangensis</name>
    <dbReference type="NCBI Taxonomy" id="1296538"/>
    <lineage>
        <taxon>Bacteria</taxon>
        <taxon>Bacillati</taxon>
        <taxon>Bacillota</taxon>
        <taxon>Bacilli</taxon>
        <taxon>Lactobacillales</taxon>
        <taxon>Lactobacillaceae</taxon>
        <taxon>Lactiplantibacillus</taxon>
    </lineage>
</organism>
<dbReference type="PANTHER" id="PTHR43877">
    <property type="entry name" value="AMINOALKYLPHOSPHONATE N-ACETYLTRANSFERASE-RELATED-RELATED"/>
    <property type="match status" value="1"/>
</dbReference>
<feature type="domain" description="N-acetyltransferase" evidence="3">
    <location>
        <begin position="3"/>
        <end position="144"/>
    </location>
</feature>
<dbReference type="RefSeq" id="WP_130845519.1">
    <property type="nucleotide sequence ID" value="NZ_BJDY01000005.1"/>
</dbReference>
<keyword evidence="5" id="KW-1185">Reference proteome</keyword>
<sequence>MQIKMSNQTDSTVYADAIMIRKAVFITEQHIDPALELDQVTDATWHYVGYTTDGAVTTARMTPETDGQTLHIQRVATLADARGHGYARALLTQMIADARQQGYQQLTLGAQVTAQGFYTALGFQPSGEPFTEAGLPHQTMTLTL</sequence>
<dbReference type="Proteomes" id="UP000289996">
    <property type="component" value="Unassembled WGS sequence"/>
</dbReference>